<dbReference type="OrthoDB" id="276239at2759"/>
<accession>A0A165H063</accession>
<evidence type="ECO:0000259" key="1">
    <source>
        <dbReference type="Pfam" id="PF08302"/>
    </source>
</evidence>
<reference evidence="4 5" key="1">
    <citation type="journal article" date="2016" name="Mol. Biol. Evol.">
        <title>Comparative Genomics of Early-Diverging Mushroom-Forming Fungi Provides Insights into the Origins of Lignocellulose Decay Capabilities.</title>
        <authorList>
            <person name="Nagy L.G."/>
            <person name="Riley R."/>
            <person name="Tritt A."/>
            <person name="Adam C."/>
            <person name="Daum C."/>
            <person name="Floudas D."/>
            <person name="Sun H."/>
            <person name="Yadav J.S."/>
            <person name="Pangilinan J."/>
            <person name="Larsson K.H."/>
            <person name="Matsuura K."/>
            <person name="Barry K."/>
            <person name="Labutti K."/>
            <person name="Kuo R."/>
            <person name="Ohm R.A."/>
            <person name="Bhattacharya S.S."/>
            <person name="Shirouzu T."/>
            <person name="Yoshinaga Y."/>
            <person name="Martin F.M."/>
            <person name="Grigoriev I.V."/>
            <person name="Hibbett D.S."/>
        </authorList>
    </citation>
    <scope>NUCLEOTIDE SEQUENCE [LARGE SCALE GENOMIC DNA]</scope>
    <source>
        <strain evidence="4 5">HHB12029</strain>
    </source>
</reference>
<dbReference type="EMBL" id="KV426031">
    <property type="protein sequence ID" value="KZV91257.1"/>
    <property type="molecule type" value="Genomic_DNA"/>
</dbReference>
<dbReference type="InterPro" id="IPR015966">
    <property type="entry name" value="tRNA_lig_kin_fungi"/>
</dbReference>
<proteinExistence type="predicted"/>
<dbReference type="Gene3D" id="3.40.50.300">
    <property type="entry name" value="P-loop containing nucleotide triphosphate hydrolases"/>
    <property type="match status" value="1"/>
</dbReference>
<dbReference type="InterPro" id="IPR015965">
    <property type="entry name" value="tRNA_lig_PDEase"/>
</dbReference>
<dbReference type="GO" id="GO:0005524">
    <property type="term" value="F:ATP binding"/>
    <property type="evidence" value="ECO:0007669"/>
    <property type="project" value="InterPro"/>
</dbReference>
<dbReference type="Pfam" id="PF08302">
    <property type="entry name" value="tRNA_lig_CPD"/>
    <property type="match status" value="1"/>
</dbReference>
<evidence type="ECO:0000259" key="3">
    <source>
        <dbReference type="Pfam" id="PF09511"/>
    </source>
</evidence>
<organism evidence="4 5">
    <name type="scientific">Exidia glandulosa HHB12029</name>
    <dbReference type="NCBI Taxonomy" id="1314781"/>
    <lineage>
        <taxon>Eukaryota</taxon>
        <taxon>Fungi</taxon>
        <taxon>Dikarya</taxon>
        <taxon>Basidiomycota</taxon>
        <taxon>Agaricomycotina</taxon>
        <taxon>Agaricomycetes</taxon>
        <taxon>Auriculariales</taxon>
        <taxon>Exidiaceae</taxon>
        <taxon>Exidia</taxon>
    </lineage>
</organism>
<keyword evidence="5" id="KW-1185">Reference proteome</keyword>
<evidence type="ECO:0000313" key="4">
    <source>
        <dbReference type="EMBL" id="KZV91257.1"/>
    </source>
</evidence>
<protein>
    <submittedName>
        <fullName evidence="4">Uncharacterized protein</fullName>
    </submittedName>
</protein>
<dbReference type="Pfam" id="PF09511">
    <property type="entry name" value="RNA_lig_T4_1"/>
    <property type="match status" value="1"/>
</dbReference>
<sequence length="790" mass="88588">MQEIALEQPRSVSSRTFSVADGSSVTNWRVAKSAYYNSSFTLPTKIRGLWTRQLPRSSDDEEHSWEIVARGYDKFYEVDEVSWLSWDSIYHNTVGPHYVTIKSNGSLVLISALTPQKLLVTSKNSVGRNASRLVSHSMKAEEWLETHLNAVGKSPRELAFLLWRQNWSLVCELCDDSFEEHVLEVPVESSGLHLHGINKRQVVFCTECPDVVHAFALEWGFFPTPYETFDDMLSVNAYISDLTSPGKWKGPPIEGFVVRTKVAPVANTPDARSLEHPVPRIPLPAGQPLFVKIKFSEPYLLYRALREITKCVLQKRPVTHFVTMANGLFHGPLPVTRAYAGWITKRIHEDRSSFKGIALGHGIHATRNLFFQWSRTEAGQEALHDEELRWRTEVYSPLPPVANQHWIIVFVGPPGCGKTALSVALAHLFGFKHVQYDKIKAKRKKTVKANFLGMMKMWSAKQVTVLADASSSLRKHRRDIRDAATSTHPVAKVMAFHWALRAVSTDVMSRTLSRRVGLSEDDARKTVDRFVLLHEPLRDAEVDAAVALDYDASLEASLALAIRAVCDRLQLSLPDATEIWEALEIARDPSNHVVKHGSSHETTVPHPTYYALVPQGNLLIAIECYVLTNNPPTSFTTVLERARQNDGSDPLLFRRPHITLVHEAQLHAQDSHALWRLCSAVDTPIRCQVTVKRLIYDDRLIVAPIETLQGDGDTANDFIRHIASSIVQRLHIVVARCRADIQPVEAHALLDAWRGGTSAVKTVFFTQEVTTIARLRGIAGSSNAQKSPCT</sequence>
<dbReference type="GO" id="GO:0005634">
    <property type="term" value="C:nucleus"/>
    <property type="evidence" value="ECO:0007669"/>
    <property type="project" value="TreeGrafter"/>
</dbReference>
<dbReference type="AlphaFoldDB" id="A0A165H063"/>
<feature type="domain" description="tRNA ligase phosphodiesterase" evidence="1">
    <location>
        <begin position="597"/>
        <end position="770"/>
    </location>
</feature>
<evidence type="ECO:0000259" key="2">
    <source>
        <dbReference type="Pfam" id="PF08303"/>
    </source>
</evidence>
<feature type="domain" description="T4 RNA ligase 1-like N-terminal" evidence="3">
    <location>
        <begin position="46"/>
        <end position="300"/>
    </location>
</feature>
<name>A0A165H063_EXIGL</name>
<dbReference type="GO" id="GO:0006388">
    <property type="term" value="P:tRNA splicing, via endonucleolytic cleavage and ligation"/>
    <property type="evidence" value="ECO:0007669"/>
    <property type="project" value="InterPro"/>
</dbReference>
<dbReference type="Pfam" id="PF08303">
    <property type="entry name" value="tRNA_lig_kinase"/>
    <property type="match status" value="1"/>
</dbReference>
<dbReference type="STRING" id="1314781.A0A165H063"/>
<gene>
    <name evidence="4" type="ORF">EXIGLDRAFT_615876</name>
</gene>
<dbReference type="FunCoup" id="A0A165H063">
    <property type="interactions" value="251"/>
</dbReference>
<dbReference type="PANTHER" id="PTHR32004">
    <property type="entry name" value="TRNA LIGASE"/>
    <property type="match status" value="1"/>
</dbReference>
<dbReference type="InterPro" id="IPR019039">
    <property type="entry name" value="T4-Rnl1-like_N"/>
</dbReference>
<feature type="domain" description="tRNA ligase kinase" evidence="2">
    <location>
        <begin position="408"/>
        <end position="488"/>
    </location>
</feature>
<dbReference type="PANTHER" id="PTHR32004:SF1">
    <property type="entry name" value="TRNA LIGASE"/>
    <property type="match status" value="1"/>
</dbReference>
<dbReference type="InParanoid" id="A0A165H063"/>
<dbReference type="Proteomes" id="UP000077266">
    <property type="component" value="Unassembled WGS sequence"/>
</dbReference>
<dbReference type="InterPro" id="IPR027417">
    <property type="entry name" value="P-loop_NTPase"/>
</dbReference>
<dbReference type="SUPFAM" id="SSF52540">
    <property type="entry name" value="P-loop containing nucleoside triphosphate hydrolases"/>
    <property type="match status" value="1"/>
</dbReference>
<evidence type="ECO:0000313" key="5">
    <source>
        <dbReference type="Proteomes" id="UP000077266"/>
    </source>
</evidence>
<dbReference type="GO" id="GO:0003972">
    <property type="term" value="F:RNA ligase (ATP) activity"/>
    <property type="evidence" value="ECO:0007669"/>
    <property type="project" value="InterPro"/>
</dbReference>